<keyword evidence="3" id="KW-0325">Glycoprotein</keyword>
<evidence type="ECO:0000259" key="4">
    <source>
        <dbReference type="Pfam" id="PF04577"/>
    </source>
</evidence>
<dbReference type="VEuPathDB" id="TriTrypDB:BSAL_84810"/>
<accession>A0A0S4J495</accession>
<dbReference type="PANTHER" id="PTHR20961">
    <property type="entry name" value="GLYCOSYLTRANSFERASE"/>
    <property type="match status" value="1"/>
</dbReference>
<dbReference type="OrthoDB" id="689111at2759"/>
<evidence type="ECO:0000256" key="1">
    <source>
        <dbReference type="ARBA" id="ARBA00022676"/>
    </source>
</evidence>
<dbReference type="Proteomes" id="UP000051952">
    <property type="component" value="Unassembled WGS sequence"/>
</dbReference>
<evidence type="ECO:0000256" key="3">
    <source>
        <dbReference type="ARBA" id="ARBA00023180"/>
    </source>
</evidence>
<sequence length="621" mass="69494">MRSSSSRRPRATRFLALLLFAVVVLVISLGSLRLTNSSSSSSSVKIHVNPTVVKNDDVPYPGAGADAKKGGAGVGAKKHLTKAQLKAKQQNAVGFKSIVSGATYTDDEKAKKLQQQEWELNYLRNIVQRKDRILEETHDEMLHAMGDLRSALRTIGSPPPQEGGGDKKKLPCHCLEQSAMAPDNIWCDNRRSRISGAHVCVLANVCFGGGEKLLFLSPMKSREERTSVGVRIAGTDQQGSIVFHPESPTSSGSNLYQKIKQTPVQDKTLVLYASKFPNHITHVLEGAGGLHFSIHRNRLRAEKEGHACAREDLTCFPTTIGAMHFHGTSSSGGWHENVLRIMMEDHKKEATITYQEQIAAQPFQCYAKAIVPGFYYSVFPDTEDTRSFQESTVHYIESATKNASNPWTFSKDRRLGKILMSKRTSKRSVRDWDTLKSFIASVANNFTTTDGKDISVDEIEYGGTSFENQASRTADADILLGLHGADLTNMMFLRRGSVILEMNPLFFFENRFYELANNLGLHYMVWTCTTEHCAFGGGNAERFRGVVSPFGYEYTTRTFRKGGQVLRWPYDRYLGYSCPQCDALGIPIMEFRDTDVFVGKSLHEIKEVLERAFENLNWKRR</sequence>
<protein>
    <submittedName>
        <fullName evidence="5">Membrane-associated protein, putative</fullName>
    </submittedName>
</protein>
<gene>
    <name evidence="5" type="ORF">BSAL_84810</name>
</gene>
<feature type="domain" description="Glycosyltransferase 61 catalytic" evidence="4">
    <location>
        <begin position="399"/>
        <end position="500"/>
    </location>
</feature>
<organism evidence="5 6">
    <name type="scientific">Bodo saltans</name>
    <name type="common">Flagellated protozoan</name>
    <dbReference type="NCBI Taxonomy" id="75058"/>
    <lineage>
        <taxon>Eukaryota</taxon>
        <taxon>Discoba</taxon>
        <taxon>Euglenozoa</taxon>
        <taxon>Kinetoplastea</taxon>
        <taxon>Metakinetoplastina</taxon>
        <taxon>Eubodonida</taxon>
        <taxon>Bodonidae</taxon>
        <taxon>Bodo</taxon>
    </lineage>
</organism>
<keyword evidence="2" id="KW-0808">Transferase</keyword>
<evidence type="ECO:0000313" key="6">
    <source>
        <dbReference type="Proteomes" id="UP000051952"/>
    </source>
</evidence>
<name>A0A0S4J495_BODSA</name>
<keyword evidence="6" id="KW-1185">Reference proteome</keyword>
<dbReference type="Pfam" id="PF04577">
    <property type="entry name" value="Glyco_transf_61"/>
    <property type="match status" value="1"/>
</dbReference>
<keyword evidence="1" id="KW-0328">Glycosyltransferase</keyword>
<dbReference type="GO" id="GO:0016757">
    <property type="term" value="F:glycosyltransferase activity"/>
    <property type="evidence" value="ECO:0007669"/>
    <property type="project" value="UniProtKB-KW"/>
</dbReference>
<dbReference type="AlphaFoldDB" id="A0A0S4J495"/>
<dbReference type="InterPro" id="IPR007657">
    <property type="entry name" value="Glycosyltransferase_61"/>
</dbReference>
<evidence type="ECO:0000313" key="5">
    <source>
        <dbReference type="EMBL" id="CUG75891.1"/>
    </source>
</evidence>
<reference evidence="6" key="1">
    <citation type="submission" date="2015-09" db="EMBL/GenBank/DDBJ databases">
        <authorList>
            <consortium name="Pathogen Informatics"/>
        </authorList>
    </citation>
    <scope>NUCLEOTIDE SEQUENCE [LARGE SCALE GENOMIC DNA]</scope>
    <source>
        <strain evidence="6">Lake Konstanz</strain>
    </source>
</reference>
<proteinExistence type="predicted"/>
<dbReference type="EMBL" id="CYKH01000988">
    <property type="protein sequence ID" value="CUG75891.1"/>
    <property type="molecule type" value="Genomic_DNA"/>
</dbReference>
<evidence type="ECO:0000256" key="2">
    <source>
        <dbReference type="ARBA" id="ARBA00022679"/>
    </source>
</evidence>
<dbReference type="InterPro" id="IPR049625">
    <property type="entry name" value="Glyco_transf_61_cat"/>
</dbReference>